<reference evidence="4 5" key="1">
    <citation type="submission" date="2023-08" db="EMBL/GenBank/DDBJ databases">
        <title>Black Yeasts Isolated from many extreme environments.</title>
        <authorList>
            <person name="Coleine C."/>
            <person name="Stajich J.E."/>
            <person name="Selbmann L."/>
        </authorList>
    </citation>
    <scope>NUCLEOTIDE SEQUENCE [LARGE SCALE GENOMIC DNA]</scope>
    <source>
        <strain evidence="4 5">CCFEE 5935</strain>
    </source>
</reference>
<dbReference type="GeneID" id="89921845"/>
<evidence type="ECO:0000313" key="5">
    <source>
        <dbReference type="Proteomes" id="UP001337655"/>
    </source>
</evidence>
<name>A0AAV9PNP7_9PEZI</name>
<dbReference type="GO" id="GO:0140662">
    <property type="term" value="F:ATP-dependent protein folding chaperone"/>
    <property type="evidence" value="ECO:0007669"/>
    <property type="project" value="InterPro"/>
</dbReference>
<gene>
    <name evidence="4" type="ORF">LTR77_000495</name>
</gene>
<sequence length="641" mass="70178">MVEVKDEDRIVLVVDFGTTFSGVAEAYSGTSHKADEIVVIRTEDLTASIRRISVLTNIRWPSASGLTSDKVPSEIAYTKAKSTSSSAAGQGVQDTWSVLMGTPPGKKLAASTQPKPAGSGKETTINWGFDIAPQESRLRCMKLLLDHQDIPSFVSSSELHELLAASGKTATAVVADYLREVYKHAKAELAKRYGTVFIDSTHLQWILTVPAVWSDGAKNATLTAAKKAGMGPDLTLISEPEAAAVYTLQAMQPSHLETGDNILCVDAGGGPVDLITFQVVKLHPLRIEESVPGSGACCGAALLNVKFEEWMKSKLGNVLFKMICRSQPRTWNTALKHFEEYVKRNFDPDNMTDYPIALAGMPDDEEVGIEQGFLTLPGKDVAAMFQPIIAEVVGLIHGQLEELRKKGKTVASIVLVGGFGQSKCLHKVLTHHFGKTVATRLPKRVGASLNGVEILQPSNTWTAVVRGAVLRGLEGVDMVTSRMSRRHYGVAANEKFYPSIHPAHCKEWDEEEAQYKAKDRMSWYIKKGSTCAPDVPLLFPFYRTFYAGDSKYIIEKLVICDRDDAPAGYSSQPGSSTRILCRMPVNLGTVPAKLWTSGVSKTRRRFKRLDCQIGMQIESGGLRFELKVDGRMYGNVTAEFE</sequence>
<evidence type="ECO:0008006" key="6">
    <source>
        <dbReference type="Google" id="ProtNLM"/>
    </source>
</evidence>
<dbReference type="Proteomes" id="UP001337655">
    <property type="component" value="Unassembled WGS sequence"/>
</dbReference>
<evidence type="ECO:0000256" key="3">
    <source>
        <dbReference type="SAM" id="MobiDB-lite"/>
    </source>
</evidence>
<dbReference type="PANTHER" id="PTHR14187">
    <property type="entry name" value="ALPHA KINASE/ELONGATION FACTOR 2 KINASE"/>
    <property type="match status" value="1"/>
</dbReference>
<dbReference type="InterPro" id="IPR043129">
    <property type="entry name" value="ATPase_NBD"/>
</dbReference>
<dbReference type="GO" id="GO:0005524">
    <property type="term" value="F:ATP binding"/>
    <property type="evidence" value="ECO:0007669"/>
    <property type="project" value="UniProtKB-KW"/>
</dbReference>
<dbReference type="EMBL" id="JAVRRT010000001">
    <property type="protein sequence ID" value="KAK5175356.1"/>
    <property type="molecule type" value="Genomic_DNA"/>
</dbReference>
<evidence type="ECO:0000256" key="1">
    <source>
        <dbReference type="ARBA" id="ARBA00022741"/>
    </source>
</evidence>
<comment type="caution">
    <text evidence="4">The sequence shown here is derived from an EMBL/GenBank/DDBJ whole genome shotgun (WGS) entry which is preliminary data.</text>
</comment>
<dbReference type="PANTHER" id="PTHR14187:SF82">
    <property type="entry name" value="FAMILY CHAPERONE, PUTATIVE (AFU_ORTHOLOGUE AFUA_7G08575)-RELATED"/>
    <property type="match status" value="1"/>
</dbReference>
<evidence type="ECO:0000256" key="2">
    <source>
        <dbReference type="ARBA" id="ARBA00022840"/>
    </source>
</evidence>
<dbReference type="AlphaFoldDB" id="A0AAV9PNP7"/>
<keyword evidence="5" id="KW-1185">Reference proteome</keyword>
<dbReference type="InterPro" id="IPR013126">
    <property type="entry name" value="Hsp_70_fam"/>
</dbReference>
<protein>
    <recommendedName>
        <fullName evidence="6">Actin-like ATPase domain-containing protein</fullName>
    </recommendedName>
</protein>
<keyword evidence="1" id="KW-0547">Nucleotide-binding</keyword>
<dbReference type="Gene3D" id="3.30.420.40">
    <property type="match status" value="1"/>
</dbReference>
<dbReference type="Pfam" id="PF00012">
    <property type="entry name" value="HSP70"/>
    <property type="match status" value="1"/>
</dbReference>
<dbReference type="SUPFAM" id="SSF53067">
    <property type="entry name" value="Actin-like ATPase domain"/>
    <property type="match status" value="2"/>
</dbReference>
<dbReference type="RefSeq" id="XP_064663994.1">
    <property type="nucleotide sequence ID" value="XM_064797760.1"/>
</dbReference>
<feature type="region of interest" description="Disordered" evidence="3">
    <location>
        <begin position="105"/>
        <end position="124"/>
    </location>
</feature>
<dbReference type="CDD" id="cd10170">
    <property type="entry name" value="ASKHA_NBD_HSP70"/>
    <property type="match status" value="1"/>
</dbReference>
<accession>A0AAV9PNP7</accession>
<organism evidence="4 5">
    <name type="scientific">Saxophila tyrrhenica</name>
    <dbReference type="NCBI Taxonomy" id="1690608"/>
    <lineage>
        <taxon>Eukaryota</taxon>
        <taxon>Fungi</taxon>
        <taxon>Dikarya</taxon>
        <taxon>Ascomycota</taxon>
        <taxon>Pezizomycotina</taxon>
        <taxon>Dothideomycetes</taxon>
        <taxon>Dothideomycetidae</taxon>
        <taxon>Mycosphaerellales</taxon>
        <taxon>Extremaceae</taxon>
        <taxon>Saxophila</taxon>
    </lineage>
</organism>
<keyword evidence="2" id="KW-0067">ATP-binding</keyword>
<evidence type="ECO:0000313" key="4">
    <source>
        <dbReference type="EMBL" id="KAK5175356.1"/>
    </source>
</evidence>
<proteinExistence type="predicted"/>